<dbReference type="RefSeq" id="WP_274359880.1">
    <property type="nucleotide sequence ID" value="NZ_CP118101.1"/>
</dbReference>
<protein>
    <submittedName>
        <fullName evidence="2">Glycosyltransferase family 2 protein</fullName>
    </submittedName>
</protein>
<evidence type="ECO:0000313" key="2">
    <source>
        <dbReference type="EMBL" id="WDH84790.1"/>
    </source>
</evidence>
<dbReference type="InterPro" id="IPR001173">
    <property type="entry name" value="Glyco_trans_2-like"/>
</dbReference>
<proteinExistence type="predicted"/>
<dbReference type="Proteomes" id="UP001220962">
    <property type="component" value="Chromosome"/>
</dbReference>
<accession>A0AAX3N4N7</accession>
<dbReference type="CDD" id="cd00761">
    <property type="entry name" value="Glyco_tranf_GTA_type"/>
    <property type="match status" value="1"/>
</dbReference>
<dbReference type="InterPro" id="IPR029044">
    <property type="entry name" value="Nucleotide-diphossugar_trans"/>
</dbReference>
<dbReference type="AlphaFoldDB" id="A0AAX3N4N7"/>
<feature type="domain" description="Glycosyltransferase 2-like" evidence="1">
    <location>
        <begin position="6"/>
        <end position="168"/>
    </location>
</feature>
<reference evidence="2" key="1">
    <citation type="submission" date="2023-02" db="EMBL/GenBank/DDBJ databases">
        <title>Pathogen: clinical or host-associated sample.</title>
        <authorList>
            <person name="Hergert J."/>
            <person name="Casey R."/>
            <person name="Wagner J."/>
            <person name="Young E.L."/>
            <person name="Oakeson K.F."/>
        </authorList>
    </citation>
    <scope>NUCLEOTIDE SEQUENCE</scope>
    <source>
        <strain evidence="2">2022CK-00830</strain>
    </source>
</reference>
<name>A0AAX3N4N7_9BACL</name>
<gene>
    <name evidence="2" type="ORF">PUW23_11480</name>
</gene>
<sequence length="405" mass="47375">MVDLGVVMPVYVQKPEFLQAALESVLNQTFSKFKMVIVIDGAPEMEPLIKSIVKEDKRVKIVAYPDNQGVAHALNTGFQHLFLDEHIEYLTWVSSDNVYYPYYLETLRRELKKGSDELGLVYSSFQSIDNNGSRLHNEHQLAALRKYQSRPKERLLDSSIIGVSFMYKSKYAKMIDGYHLVPVEDYDYWLRLTENCEIRYIPVELMDYRVNSTYSVSATLKSSEQHRRWRYTYHLARHLARSRRKMKPQVTVLFPISIADEAALMRLENLYEQSFSNYYCYVLDLTTDQSAQALLSKVPHPITDFKWYPTVNELVASLIAVQMIQTPYTMILNNVCTTDVMEMETLLIELSKAEPSVMSNYYTPDHSQIGYRFAPYLPQKLDYYNELFKTEQLVQAIKFKYMNAW</sequence>
<organism evidence="2 3">
    <name type="scientific">Paenibacillus urinalis</name>
    <dbReference type="NCBI Taxonomy" id="521520"/>
    <lineage>
        <taxon>Bacteria</taxon>
        <taxon>Bacillati</taxon>
        <taxon>Bacillota</taxon>
        <taxon>Bacilli</taxon>
        <taxon>Bacillales</taxon>
        <taxon>Paenibacillaceae</taxon>
        <taxon>Paenibacillus</taxon>
    </lineage>
</organism>
<dbReference type="PANTHER" id="PTHR43685">
    <property type="entry name" value="GLYCOSYLTRANSFERASE"/>
    <property type="match status" value="1"/>
</dbReference>
<dbReference type="Pfam" id="PF00535">
    <property type="entry name" value="Glycos_transf_2"/>
    <property type="match status" value="1"/>
</dbReference>
<dbReference type="PANTHER" id="PTHR43685:SF2">
    <property type="entry name" value="GLYCOSYLTRANSFERASE 2-LIKE DOMAIN-CONTAINING PROTEIN"/>
    <property type="match status" value="1"/>
</dbReference>
<dbReference type="EMBL" id="CP118101">
    <property type="protein sequence ID" value="WDH84790.1"/>
    <property type="molecule type" value="Genomic_DNA"/>
</dbReference>
<dbReference type="SUPFAM" id="SSF53448">
    <property type="entry name" value="Nucleotide-diphospho-sugar transferases"/>
    <property type="match status" value="1"/>
</dbReference>
<evidence type="ECO:0000313" key="3">
    <source>
        <dbReference type="Proteomes" id="UP001220962"/>
    </source>
</evidence>
<evidence type="ECO:0000259" key="1">
    <source>
        <dbReference type="Pfam" id="PF00535"/>
    </source>
</evidence>
<dbReference type="InterPro" id="IPR050834">
    <property type="entry name" value="Glycosyltransf_2"/>
</dbReference>
<dbReference type="Gene3D" id="3.90.550.10">
    <property type="entry name" value="Spore Coat Polysaccharide Biosynthesis Protein SpsA, Chain A"/>
    <property type="match status" value="1"/>
</dbReference>